<keyword evidence="1" id="KW-0175">Coiled coil</keyword>
<feature type="compositionally biased region" description="Acidic residues" evidence="2">
    <location>
        <begin position="469"/>
        <end position="479"/>
    </location>
</feature>
<comment type="caution">
    <text evidence="4">The sequence shown here is derived from an EMBL/GenBank/DDBJ whole genome shotgun (WGS) entry which is preliminary data.</text>
</comment>
<feature type="compositionally biased region" description="Basic and acidic residues" evidence="2">
    <location>
        <begin position="179"/>
        <end position="189"/>
    </location>
</feature>
<feature type="compositionally biased region" description="Polar residues" evidence="2">
    <location>
        <begin position="111"/>
        <end position="126"/>
    </location>
</feature>
<evidence type="ECO:0000256" key="2">
    <source>
        <dbReference type="SAM" id="MobiDB-lite"/>
    </source>
</evidence>
<dbReference type="AlphaFoldDB" id="A0A8H4Q3D2"/>
<feature type="compositionally biased region" description="Pro residues" evidence="2">
    <location>
        <begin position="480"/>
        <end position="492"/>
    </location>
</feature>
<keyword evidence="5" id="KW-1185">Reference proteome</keyword>
<dbReference type="EMBL" id="JAACLJ010000006">
    <property type="protein sequence ID" value="KAF4584076.1"/>
    <property type="molecule type" value="Genomic_DNA"/>
</dbReference>
<feature type="compositionally biased region" description="Polar residues" evidence="2">
    <location>
        <begin position="548"/>
        <end position="565"/>
    </location>
</feature>
<dbReference type="Pfam" id="PF15456">
    <property type="entry name" value="Uds1"/>
    <property type="match status" value="1"/>
</dbReference>
<keyword evidence="4" id="KW-0067">ATP-binding</keyword>
<keyword evidence="4" id="KW-0347">Helicase</keyword>
<feature type="region of interest" description="Disordered" evidence="2">
    <location>
        <begin position="381"/>
        <end position="525"/>
    </location>
</feature>
<protein>
    <submittedName>
        <fullName evidence="4">PIF1 helicase-like protein</fullName>
    </submittedName>
</protein>
<evidence type="ECO:0000259" key="3">
    <source>
        <dbReference type="Pfam" id="PF15456"/>
    </source>
</evidence>
<feature type="region of interest" description="Disordered" evidence="2">
    <location>
        <begin position="546"/>
        <end position="655"/>
    </location>
</feature>
<feature type="domain" description="Up-regulated during septation protein 1" evidence="3">
    <location>
        <begin position="263"/>
        <end position="377"/>
    </location>
</feature>
<accession>A0A8H4Q3D2</accession>
<feature type="compositionally biased region" description="Low complexity" evidence="2">
    <location>
        <begin position="143"/>
        <end position="170"/>
    </location>
</feature>
<evidence type="ECO:0000313" key="5">
    <source>
        <dbReference type="Proteomes" id="UP000562929"/>
    </source>
</evidence>
<feature type="compositionally biased region" description="Basic and acidic residues" evidence="2">
    <location>
        <begin position="499"/>
        <end position="509"/>
    </location>
</feature>
<dbReference type="GO" id="GO:0004386">
    <property type="term" value="F:helicase activity"/>
    <property type="evidence" value="ECO:0007669"/>
    <property type="project" value="UniProtKB-KW"/>
</dbReference>
<proteinExistence type="predicted"/>
<reference evidence="4 5" key="1">
    <citation type="journal article" date="2020" name="G3 (Bethesda)">
        <title>Genetic Underpinnings of Host Manipulation by Ophiocordyceps as Revealed by Comparative Transcriptomics.</title>
        <authorList>
            <person name="Will I."/>
            <person name="Das B."/>
            <person name="Trinh T."/>
            <person name="Brachmann A."/>
            <person name="Ohm R.A."/>
            <person name="de Bekker C."/>
        </authorList>
    </citation>
    <scope>NUCLEOTIDE SEQUENCE [LARGE SCALE GENOMIC DNA]</scope>
    <source>
        <strain evidence="4 5">EC05</strain>
    </source>
</reference>
<gene>
    <name evidence="4" type="ORF">GQ602_005449</name>
</gene>
<feature type="compositionally biased region" description="Low complexity" evidence="2">
    <location>
        <begin position="450"/>
        <end position="461"/>
    </location>
</feature>
<keyword evidence="4" id="KW-0547">Nucleotide-binding</keyword>
<organism evidence="4 5">
    <name type="scientific">Ophiocordyceps camponoti-floridani</name>
    <dbReference type="NCBI Taxonomy" id="2030778"/>
    <lineage>
        <taxon>Eukaryota</taxon>
        <taxon>Fungi</taxon>
        <taxon>Dikarya</taxon>
        <taxon>Ascomycota</taxon>
        <taxon>Pezizomycotina</taxon>
        <taxon>Sordariomycetes</taxon>
        <taxon>Hypocreomycetidae</taxon>
        <taxon>Hypocreales</taxon>
        <taxon>Ophiocordycipitaceae</taxon>
        <taxon>Ophiocordyceps</taxon>
    </lineage>
</organism>
<dbReference type="OrthoDB" id="5429395at2759"/>
<feature type="coiled-coil region" evidence="1">
    <location>
        <begin position="335"/>
        <end position="369"/>
    </location>
</feature>
<evidence type="ECO:0000256" key="1">
    <source>
        <dbReference type="SAM" id="Coils"/>
    </source>
</evidence>
<feature type="compositionally biased region" description="Basic and acidic residues" evidence="2">
    <location>
        <begin position="613"/>
        <end position="623"/>
    </location>
</feature>
<evidence type="ECO:0000313" key="4">
    <source>
        <dbReference type="EMBL" id="KAF4584076.1"/>
    </source>
</evidence>
<keyword evidence="4" id="KW-0378">Hydrolase</keyword>
<name>A0A8H4Q3D2_9HYPO</name>
<sequence length="655" mass="71758">MLPADPQPRYQLFPRDKPAAPDASSLPPRPSHQRRRKANVPDLGPMTTVHEVPMDSPTVPGLAPLQDNGGDSSTDEAPIPPPKDYISPLKDSKLLNVPQRPGPAPLLRTLKSASSLKKANGPSETSLDPDRHLVPPSQSTPDLSLTRSGTSDGTSSSTTTLAAPISAALTDPQRVSPRPWDKDQAEPSRGHRRWISDGSGLPDRARARRRADTPEIGCPVKAAKAAKEAARQEELDRQALEVLPRGLRPYHAAAELSVDDAASLQDQAYRQAERFEVLRMEDVEALTREIRKLDEWTGRIRREYASLRATRRNLHSRIRQYLSSPRVGRFSFESILKQEERLADLDAEIDDCVAELDRVENRRARVRQKLLEHVAAASLLPTSTTAPRPDGGASALPSPAPRDISTPPRSPASEADIIDDYGDYESSPGVGDPEPPSLNQPDPKFKRQALVELEPVLESEPQPGPGPEPEPEPESEPEPQPEPSLEPQPEPLEPQSEPMPERELRRPSDGRVSVMSPRRPGVESIRVYMGGDVFTLLADVENEFSKLNDGQGSNMMNNNTSQDDSFSPRKAATRPSSSVYSPASWLVTPRTPACWPPETADRTSPWPSSNSHQVRDGKAESRRSPSAPPPPTPPLKDFAQTEATPTLLTSAVFKP</sequence>
<dbReference type="InterPro" id="IPR029191">
    <property type="entry name" value="Uds1"/>
</dbReference>
<dbReference type="Proteomes" id="UP000562929">
    <property type="component" value="Unassembled WGS sequence"/>
</dbReference>
<feature type="region of interest" description="Disordered" evidence="2">
    <location>
        <begin position="1"/>
        <end position="212"/>
    </location>
</feature>